<dbReference type="Pfam" id="PF00156">
    <property type="entry name" value="Pribosyltran"/>
    <property type="match status" value="1"/>
</dbReference>
<protein>
    <recommendedName>
        <fullName evidence="1">Phosphoribosyltransferase domain-containing protein</fullName>
    </recommendedName>
</protein>
<dbReference type="GO" id="GO:0004422">
    <property type="term" value="F:hypoxanthine phosphoribosyltransferase activity"/>
    <property type="evidence" value="ECO:0007669"/>
    <property type="project" value="TreeGrafter"/>
</dbReference>
<dbReference type="InterPro" id="IPR000836">
    <property type="entry name" value="PRTase_dom"/>
</dbReference>
<dbReference type="CDD" id="cd06223">
    <property type="entry name" value="PRTases_typeI"/>
    <property type="match status" value="1"/>
</dbReference>
<dbReference type="AlphaFoldDB" id="A0A0F9KM17"/>
<dbReference type="SUPFAM" id="SSF53271">
    <property type="entry name" value="PRTase-like"/>
    <property type="match status" value="1"/>
</dbReference>
<proteinExistence type="predicted"/>
<evidence type="ECO:0000313" key="2">
    <source>
        <dbReference type="EMBL" id="KKM16340.1"/>
    </source>
</evidence>
<dbReference type="PANTHER" id="PTHR43340">
    <property type="entry name" value="HYPOXANTHINE-GUANINE PHOSPHORIBOSYLTRANSFERASE"/>
    <property type="match status" value="1"/>
</dbReference>
<dbReference type="EMBL" id="LAZR01014696">
    <property type="protein sequence ID" value="KKM16340.1"/>
    <property type="molecule type" value="Genomic_DNA"/>
</dbReference>
<dbReference type="InterPro" id="IPR029057">
    <property type="entry name" value="PRTase-like"/>
</dbReference>
<dbReference type="InterPro" id="IPR050408">
    <property type="entry name" value="HGPRT"/>
</dbReference>
<accession>A0A0F9KM17</accession>
<gene>
    <name evidence="2" type="ORF">LCGC14_1686820</name>
</gene>
<reference evidence="2" key="1">
    <citation type="journal article" date="2015" name="Nature">
        <title>Complex archaea that bridge the gap between prokaryotes and eukaryotes.</title>
        <authorList>
            <person name="Spang A."/>
            <person name="Saw J.H."/>
            <person name="Jorgensen S.L."/>
            <person name="Zaremba-Niedzwiedzka K."/>
            <person name="Martijn J."/>
            <person name="Lind A.E."/>
            <person name="van Eijk R."/>
            <person name="Schleper C."/>
            <person name="Guy L."/>
            <person name="Ettema T.J."/>
        </authorList>
    </citation>
    <scope>NUCLEOTIDE SEQUENCE</scope>
</reference>
<feature type="domain" description="Phosphoribosyltransferase" evidence="1">
    <location>
        <begin position="19"/>
        <end position="168"/>
    </location>
</feature>
<name>A0A0F9KM17_9ZZZZ</name>
<dbReference type="PANTHER" id="PTHR43340:SF1">
    <property type="entry name" value="HYPOXANTHINE PHOSPHORIBOSYLTRANSFERASE"/>
    <property type="match status" value="1"/>
</dbReference>
<dbReference type="GO" id="GO:0000287">
    <property type="term" value="F:magnesium ion binding"/>
    <property type="evidence" value="ECO:0007669"/>
    <property type="project" value="TreeGrafter"/>
</dbReference>
<dbReference type="GO" id="GO:0032263">
    <property type="term" value="P:GMP salvage"/>
    <property type="evidence" value="ECO:0007669"/>
    <property type="project" value="TreeGrafter"/>
</dbReference>
<dbReference type="GO" id="GO:0032264">
    <property type="term" value="P:IMP salvage"/>
    <property type="evidence" value="ECO:0007669"/>
    <property type="project" value="TreeGrafter"/>
</dbReference>
<organism evidence="2">
    <name type="scientific">marine sediment metagenome</name>
    <dbReference type="NCBI Taxonomy" id="412755"/>
    <lineage>
        <taxon>unclassified sequences</taxon>
        <taxon>metagenomes</taxon>
        <taxon>ecological metagenomes</taxon>
    </lineage>
</organism>
<sequence length="189" mass="20233">MVMPAADIPELSTIIVPRERIGQRVIELAGEITQAMGPRELTIVCVLDGAIVFVAGLMRHLRIPVQVQTVMASSYRGQATQPAKLELRLGPAADLNGQDVLIVDDIQDTGATLQGVAERIRSLSPAGCKTCVLLRKDPPHAASAGRIEPDFVGFDIPDVFVVGYGLDFDGLYRNLPDIVVLARHQGAGS</sequence>
<dbReference type="GO" id="GO:0046100">
    <property type="term" value="P:hypoxanthine metabolic process"/>
    <property type="evidence" value="ECO:0007669"/>
    <property type="project" value="TreeGrafter"/>
</dbReference>
<dbReference type="GO" id="GO:0006178">
    <property type="term" value="P:guanine salvage"/>
    <property type="evidence" value="ECO:0007669"/>
    <property type="project" value="TreeGrafter"/>
</dbReference>
<evidence type="ECO:0000259" key="1">
    <source>
        <dbReference type="Pfam" id="PF00156"/>
    </source>
</evidence>
<comment type="caution">
    <text evidence="2">The sequence shown here is derived from an EMBL/GenBank/DDBJ whole genome shotgun (WGS) entry which is preliminary data.</text>
</comment>
<dbReference type="GO" id="GO:0005829">
    <property type="term" value="C:cytosol"/>
    <property type="evidence" value="ECO:0007669"/>
    <property type="project" value="TreeGrafter"/>
</dbReference>
<dbReference type="Gene3D" id="3.40.50.2020">
    <property type="match status" value="1"/>
</dbReference>